<dbReference type="InterPro" id="IPR055170">
    <property type="entry name" value="GFO_IDH_MocA-like_dom"/>
</dbReference>
<dbReference type="Pfam" id="PF22725">
    <property type="entry name" value="GFO_IDH_MocA_C3"/>
    <property type="match status" value="1"/>
</dbReference>
<dbReference type="AlphaFoldDB" id="A0ABD6DNI2"/>
<dbReference type="Gene3D" id="3.40.50.720">
    <property type="entry name" value="NAD(P)-binding Rossmann-like Domain"/>
    <property type="match status" value="1"/>
</dbReference>
<evidence type="ECO:0000259" key="4">
    <source>
        <dbReference type="Pfam" id="PF22725"/>
    </source>
</evidence>
<dbReference type="Proteomes" id="UP001597034">
    <property type="component" value="Unassembled WGS sequence"/>
</dbReference>
<dbReference type="PANTHER" id="PTHR43818">
    <property type="entry name" value="BCDNA.GH03377"/>
    <property type="match status" value="1"/>
</dbReference>
<dbReference type="InterPro" id="IPR000683">
    <property type="entry name" value="Gfo/Idh/MocA-like_OxRdtase_N"/>
</dbReference>
<dbReference type="GO" id="GO:0016491">
    <property type="term" value="F:oxidoreductase activity"/>
    <property type="evidence" value="ECO:0007669"/>
    <property type="project" value="UniProtKB-KW"/>
</dbReference>
<feature type="domain" description="GFO/IDH/MocA-like oxidoreductase" evidence="4">
    <location>
        <begin position="129"/>
        <end position="253"/>
    </location>
</feature>
<gene>
    <name evidence="5" type="ORF">ACFSBL_18985</name>
</gene>
<evidence type="ECO:0000259" key="3">
    <source>
        <dbReference type="Pfam" id="PF01408"/>
    </source>
</evidence>
<accession>A0ABD6DNI2</accession>
<comment type="caution">
    <text evidence="5">The sequence shown here is derived from an EMBL/GenBank/DDBJ whole genome shotgun (WGS) entry which is preliminary data.</text>
</comment>
<dbReference type="SUPFAM" id="SSF51735">
    <property type="entry name" value="NAD(P)-binding Rossmann-fold domains"/>
    <property type="match status" value="1"/>
</dbReference>
<reference evidence="5 6" key="1">
    <citation type="journal article" date="2019" name="Int. J. Syst. Evol. Microbiol.">
        <title>The Global Catalogue of Microorganisms (GCM) 10K type strain sequencing project: providing services to taxonomists for standard genome sequencing and annotation.</title>
        <authorList>
            <consortium name="The Broad Institute Genomics Platform"/>
            <consortium name="The Broad Institute Genome Sequencing Center for Infectious Disease"/>
            <person name="Wu L."/>
            <person name="Ma J."/>
        </authorList>
    </citation>
    <scope>NUCLEOTIDE SEQUENCE [LARGE SCALE GENOMIC DNA]</scope>
    <source>
        <strain evidence="5 6">CGMCC 1.10390</strain>
    </source>
</reference>
<dbReference type="PANTHER" id="PTHR43818:SF11">
    <property type="entry name" value="BCDNA.GH03377"/>
    <property type="match status" value="1"/>
</dbReference>
<sequence length="369" mass="40137">MTLTTAVVGAGTVSETHLSGLSACPRTELVAIADLDSEAARAAARRHSITPYTDLDHMLDTEDLDWLHVCTPVRTHRDIAVTAIERGIPVLIEKPVTETVRAVEDIADAAKAHDVPASVVHNHLFGPAVRAARDRIQAGALGSVRGVDLLYTGSTRPDVPNRGEWSFELVGGEFEEGLPHPLYILLNVGGYPRNEEDVQATTTLGGEYEMDFGYDGATIQYPTADGRLCSATMLSGTVPHRSLYVHGEEGSLVVDLVSQSLVPLERDYKASSRARAMKNADEVLARGRSTLGNLRSVARRARDGGWESEKELNGHYYQYDETARAIEEGEPMPVPLSEGQWTVRLQQSIRDAATASPESTTEHTLVDDE</sequence>
<keyword evidence="1" id="KW-0560">Oxidoreductase</keyword>
<dbReference type="RefSeq" id="WP_256401739.1">
    <property type="nucleotide sequence ID" value="NZ_JANHJR010000004.1"/>
</dbReference>
<evidence type="ECO:0000313" key="6">
    <source>
        <dbReference type="Proteomes" id="UP001597034"/>
    </source>
</evidence>
<name>A0ABD6DNI2_9EURY</name>
<dbReference type="InterPro" id="IPR036291">
    <property type="entry name" value="NAD(P)-bd_dom_sf"/>
</dbReference>
<evidence type="ECO:0000256" key="1">
    <source>
        <dbReference type="ARBA" id="ARBA00023002"/>
    </source>
</evidence>
<dbReference type="Pfam" id="PF01408">
    <property type="entry name" value="GFO_IDH_MocA"/>
    <property type="match status" value="1"/>
</dbReference>
<proteinExistence type="predicted"/>
<keyword evidence="6" id="KW-1185">Reference proteome</keyword>
<feature type="domain" description="Gfo/Idh/MocA-like oxidoreductase N-terminal" evidence="3">
    <location>
        <begin position="5"/>
        <end position="120"/>
    </location>
</feature>
<evidence type="ECO:0000256" key="2">
    <source>
        <dbReference type="SAM" id="MobiDB-lite"/>
    </source>
</evidence>
<organism evidence="5 6">
    <name type="scientific">Haloarchaeobius litoreus</name>
    <dbReference type="NCBI Taxonomy" id="755306"/>
    <lineage>
        <taxon>Archaea</taxon>
        <taxon>Methanobacteriati</taxon>
        <taxon>Methanobacteriota</taxon>
        <taxon>Stenosarchaea group</taxon>
        <taxon>Halobacteria</taxon>
        <taxon>Halobacteriales</taxon>
        <taxon>Halorubellaceae</taxon>
        <taxon>Haloarchaeobius</taxon>
    </lineage>
</organism>
<feature type="compositionally biased region" description="Basic and acidic residues" evidence="2">
    <location>
        <begin position="360"/>
        <end position="369"/>
    </location>
</feature>
<feature type="region of interest" description="Disordered" evidence="2">
    <location>
        <begin position="347"/>
        <end position="369"/>
    </location>
</feature>
<evidence type="ECO:0000313" key="5">
    <source>
        <dbReference type="EMBL" id="MFD1647782.1"/>
    </source>
</evidence>
<dbReference type="EMBL" id="JBHUDO010000004">
    <property type="protein sequence ID" value="MFD1647782.1"/>
    <property type="molecule type" value="Genomic_DNA"/>
</dbReference>
<dbReference type="InterPro" id="IPR050463">
    <property type="entry name" value="Gfo/Idh/MocA_oxidrdct_glycsds"/>
</dbReference>
<protein>
    <submittedName>
        <fullName evidence="5">Gfo/Idh/MocA family protein</fullName>
    </submittedName>
</protein>
<dbReference type="Gene3D" id="3.30.360.10">
    <property type="entry name" value="Dihydrodipicolinate Reductase, domain 2"/>
    <property type="match status" value="1"/>
</dbReference>
<dbReference type="SUPFAM" id="SSF55347">
    <property type="entry name" value="Glyceraldehyde-3-phosphate dehydrogenase-like, C-terminal domain"/>
    <property type="match status" value="1"/>
</dbReference>